<proteinExistence type="inferred from homology"/>
<dbReference type="Pfam" id="PF00483">
    <property type="entry name" value="NTP_transferase"/>
    <property type="match status" value="1"/>
</dbReference>
<evidence type="ECO:0000313" key="12">
    <source>
        <dbReference type="EMBL" id="TWT72155.1"/>
    </source>
</evidence>
<evidence type="ECO:0000256" key="3">
    <source>
        <dbReference type="ARBA" id="ARBA00019048"/>
    </source>
</evidence>
<evidence type="ECO:0000313" key="13">
    <source>
        <dbReference type="Proteomes" id="UP000317238"/>
    </source>
</evidence>
<evidence type="ECO:0000256" key="2">
    <source>
        <dbReference type="ARBA" id="ARBA00012415"/>
    </source>
</evidence>
<evidence type="ECO:0000256" key="5">
    <source>
        <dbReference type="ARBA" id="ARBA00022695"/>
    </source>
</evidence>
<sequence length="309" mass="32870">MKIRKAVITAAAPDQSTIPLQRLVDRDGQDKTALQSIVEETLSAGIEEICLVIAPGSEDSFRKAAGPHIGCLQFVVQSQPQGYAHAVAQGRDFADGEPILHLVGDHLYLSQTHQTCARQLIDVASDLGSSVSAVQATRESRLPYFGVVAGTHVPRHSDLYEVSRVVEKPTPTQAEQELVTAGLRSGHYLGFFGMHVLTADAMDAVDAVVAEQSAESSAKKATLSDALATLPTRSRYLAYRVQGNRYNIGVKYGMLVAQLAFGLSGTDRDQILTEMVELLAQHPGRIADMAGTSDASDGEVAGSPDGSGN</sequence>
<dbReference type="OrthoDB" id="9803871at2"/>
<feature type="region of interest" description="Disordered" evidence="10">
    <location>
        <begin position="288"/>
        <end position="309"/>
    </location>
</feature>
<dbReference type="InterPro" id="IPR005771">
    <property type="entry name" value="GalU_uridylyltTrfase_bac/arc"/>
</dbReference>
<dbReference type="GO" id="GO:0006011">
    <property type="term" value="P:UDP-alpha-D-glucose metabolic process"/>
    <property type="evidence" value="ECO:0007669"/>
    <property type="project" value="InterPro"/>
</dbReference>
<keyword evidence="5 12" id="KW-0548">Nucleotidyltransferase</keyword>
<dbReference type="EMBL" id="SJPL01000001">
    <property type="protein sequence ID" value="TWT72155.1"/>
    <property type="molecule type" value="Genomic_DNA"/>
</dbReference>
<protein>
    <recommendedName>
        <fullName evidence="3">UTP--glucose-1-phosphate uridylyltransferase</fullName>
        <ecNumber evidence="2">2.7.7.9</ecNumber>
    </recommendedName>
    <alternativeName>
        <fullName evidence="6">Alpha-D-glucosyl-1-phosphate uridylyltransferase</fullName>
    </alternativeName>
    <alternativeName>
        <fullName evidence="7">UDP-glucose pyrophosphorylase</fullName>
    </alternativeName>
    <alternativeName>
        <fullName evidence="8">Uridine diphosphoglucose pyrophosphorylase</fullName>
    </alternativeName>
</protein>
<accession>A0A5C5YCS6</accession>
<name>A0A5C5YCS6_9PLAN</name>
<evidence type="ECO:0000259" key="11">
    <source>
        <dbReference type="Pfam" id="PF00483"/>
    </source>
</evidence>
<dbReference type="EC" id="2.7.7.9" evidence="2"/>
<evidence type="ECO:0000256" key="4">
    <source>
        <dbReference type="ARBA" id="ARBA00022679"/>
    </source>
</evidence>
<keyword evidence="13" id="KW-1185">Reference proteome</keyword>
<dbReference type="Gene3D" id="3.90.550.10">
    <property type="entry name" value="Spore Coat Polysaccharide Biosynthesis Protein SpsA, Chain A"/>
    <property type="match status" value="1"/>
</dbReference>
<evidence type="ECO:0000256" key="6">
    <source>
        <dbReference type="ARBA" id="ARBA00031455"/>
    </source>
</evidence>
<evidence type="ECO:0000256" key="10">
    <source>
        <dbReference type="SAM" id="MobiDB-lite"/>
    </source>
</evidence>
<dbReference type="InterPro" id="IPR029044">
    <property type="entry name" value="Nucleotide-diphossugar_trans"/>
</dbReference>
<dbReference type="InterPro" id="IPR005835">
    <property type="entry name" value="NTP_transferase_dom"/>
</dbReference>
<dbReference type="SUPFAM" id="SSF53448">
    <property type="entry name" value="Nucleotide-diphospho-sugar transferases"/>
    <property type="match status" value="1"/>
</dbReference>
<dbReference type="GO" id="GO:0003983">
    <property type="term" value="F:UTP:glucose-1-phosphate uridylyltransferase activity"/>
    <property type="evidence" value="ECO:0007669"/>
    <property type="project" value="UniProtKB-EC"/>
</dbReference>
<dbReference type="AlphaFoldDB" id="A0A5C5YCS6"/>
<comment type="similarity">
    <text evidence="1">Belongs to the UDPGP type 2 family.</text>
</comment>
<evidence type="ECO:0000256" key="8">
    <source>
        <dbReference type="ARBA" id="ARBA00032341"/>
    </source>
</evidence>
<evidence type="ECO:0000256" key="7">
    <source>
        <dbReference type="ARBA" id="ARBA00031959"/>
    </source>
</evidence>
<dbReference type="PANTHER" id="PTHR43197">
    <property type="entry name" value="UTP--GLUCOSE-1-PHOSPHATE URIDYLYLTRANSFERASE"/>
    <property type="match status" value="1"/>
</dbReference>
<gene>
    <name evidence="12" type="primary">gtaB</name>
    <name evidence="12" type="ORF">Pan14r_44720</name>
</gene>
<feature type="domain" description="Nucleotidyl transferase" evidence="11">
    <location>
        <begin position="32"/>
        <end position="182"/>
    </location>
</feature>
<organism evidence="12 13">
    <name type="scientific">Crateriforma conspicua</name>
    <dbReference type="NCBI Taxonomy" id="2527996"/>
    <lineage>
        <taxon>Bacteria</taxon>
        <taxon>Pseudomonadati</taxon>
        <taxon>Planctomycetota</taxon>
        <taxon>Planctomycetia</taxon>
        <taxon>Planctomycetales</taxon>
        <taxon>Planctomycetaceae</taxon>
        <taxon>Crateriforma</taxon>
    </lineage>
</organism>
<evidence type="ECO:0000256" key="1">
    <source>
        <dbReference type="ARBA" id="ARBA00006890"/>
    </source>
</evidence>
<dbReference type="Proteomes" id="UP000317238">
    <property type="component" value="Unassembled WGS sequence"/>
</dbReference>
<evidence type="ECO:0000256" key="9">
    <source>
        <dbReference type="ARBA" id="ARBA00048128"/>
    </source>
</evidence>
<dbReference type="PANTHER" id="PTHR43197:SF1">
    <property type="entry name" value="UTP--GLUCOSE-1-PHOSPHATE URIDYLYLTRANSFERASE"/>
    <property type="match status" value="1"/>
</dbReference>
<comment type="caution">
    <text evidence="12">The sequence shown here is derived from an EMBL/GenBank/DDBJ whole genome shotgun (WGS) entry which is preliminary data.</text>
</comment>
<dbReference type="RefSeq" id="WP_146440194.1">
    <property type="nucleotide sequence ID" value="NZ_SJPL01000001.1"/>
</dbReference>
<comment type="catalytic activity">
    <reaction evidence="9">
        <text>alpha-D-glucose 1-phosphate + UTP + H(+) = UDP-alpha-D-glucose + diphosphate</text>
        <dbReference type="Rhea" id="RHEA:19889"/>
        <dbReference type="ChEBI" id="CHEBI:15378"/>
        <dbReference type="ChEBI" id="CHEBI:33019"/>
        <dbReference type="ChEBI" id="CHEBI:46398"/>
        <dbReference type="ChEBI" id="CHEBI:58601"/>
        <dbReference type="ChEBI" id="CHEBI:58885"/>
        <dbReference type="EC" id="2.7.7.9"/>
    </reaction>
</comment>
<keyword evidence="4 12" id="KW-0808">Transferase</keyword>
<reference evidence="12 13" key="1">
    <citation type="submission" date="2019-02" db="EMBL/GenBank/DDBJ databases">
        <title>Deep-cultivation of Planctomycetes and their phenomic and genomic characterization uncovers novel biology.</title>
        <authorList>
            <person name="Wiegand S."/>
            <person name="Jogler M."/>
            <person name="Boedeker C."/>
            <person name="Pinto D."/>
            <person name="Vollmers J."/>
            <person name="Rivas-Marin E."/>
            <person name="Kohn T."/>
            <person name="Peeters S.H."/>
            <person name="Heuer A."/>
            <person name="Rast P."/>
            <person name="Oberbeckmann S."/>
            <person name="Bunk B."/>
            <person name="Jeske O."/>
            <person name="Meyerdierks A."/>
            <person name="Storesund J.E."/>
            <person name="Kallscheuer N."/>
            <person name="Luecker S."/>
            <person name="Lage O.M."/>
            <person name="Pohl T."/>
            <person name="Merkel B.J."/>
            <person name="Hornburger P."/>
            <person name="Mueller R.-W."/>
            <person name="Bruemmer F."/>
            <person name="Labrenz M."/>
            <person name="Spormann A.M."/>
            <person name="Op Den Camp H."/>
            <person name="Overmann J."/>
            <person name="Amann R."/>
            <person name="Jetten M.S.M."/>
            <person name="Mascher T."/>
            <person name="Medema M.H."/>
            <person name="Devos D.P."/>
            <person name="Kaster A.-K."/>
            <person name="Ovreas L."/>
            <person name="Rohde M."/>
            <person name="Galperin M.Y."/>
            <person name="Jogler C."/>
        </authorList>
    </citation>
    <scope>NUCLEOTIDE SEQUENCE [LARGE SCALE GENOMIC DNA]</scope>
    <source>
        <strain evidence="12 13">Pan14r</strain>
    </source>
</reference>